<evidence type="ECO:0000256" key="2">
    <source>
        <dbReference type="ARBA" id="ARBA00005993"/>
    </source>
</evidence>
<evidence type="ECO:0000259" key="12">
    <source>
        <dbReference type="PROSITE" id="PS51030"/>
    </source>
</evidence>
<dbReference type="PROSITE" id="PS00031">
    <property type="entry name" value="NUCLEAR_REC_DBD_1"/>
    <property type="match status" value="1"/>
</dbReference>
<feature type="domain" description="Nuclear receptor" evidence="12">
    <location>
        <begin position="36"/>
        <end position="111"/>
    </location>
</feature>
<protein>
    <recommendedName>
        <fullName evidence="16">Nuclear receptor domain-containing protein</fullName>
    </recommendedName>
</protein>
<dbReference type="InterPro" id="IPR050274">
    <property type="entry name" value="Nuclear_hormone_rcpt_NR2"/>
</dbReference>
<evidence type="ECO:0000313" key="15">
    <source>
        <dbReference type="Proteomes" id="UP000230233"/>
    </source>
</evidence>
<keyword evidence="7 11" id="KW-0238">DNA-binding</keyword>
<dbReference type="Pfam" id="PF00104">
    <property type="entry name" value="Hormone_recep"/>
    <property type="match status" value="1"/>
</dbReference>
<dbReference type="InterPro" id="IPR000536">
    <property type="entry name" value="Nucl_hrmn_rcpt_lig-bd"/>
</dbReference>
<sequence>MYFVLSQSMLAFESPIAESSYSRQKAKDLAKKFTPGELCTVCGDVASGIHYSVAACNGCKTFFRRVVLENRTYSCKNNGDCIIDKSMRCSCRHCRYKKCIIAGMDRAELSMERRRKRKKLNGIEGLEERYETTNPLINLLLHKEKLYQKLLHSSAMTIHTSLREALDMSQIAFNDTNNKILLQYCLLQYDDRMDPKYPTNFSYWRAKILTVLVEWAKSFEVFSHLQPEDQKRLFIHTAFSNLVLAEAFHTPEKYNDRIVFPDGLCGFRNVAQTVSSDGVSTKTYGLTPTVVAVINDVLVPIRRMRLTKVEYVLLQAIIFFDPDCLSLTKHGSQLIAAKRRRLLHALQDWLQQQNKHEAAGRFAEILLRICNVQKVAAFKRETLCTIETFELMQPHPFTMEISKSYPDFSYF</sequence>
<dbReference type="SUPFAM" id="SSF57716">
    <property type="entry name" value="Glucocorticoid receptor-like (DNA-binding domain)"/>
    <property type="match status" value="1"/>
</dbReference>
<dbReference type="PRINTS" id="PR00398">
    <property type="entry name" value="STRDHORMONER"/>
</dbReference>
<dbReference type="GO" id="GO:0005634">
    <property type="term" value="C:nucleus"/>
    <property type="evidence" value="ECO:0007669"/>
    <property type="project" value="UniProtKB-SubCell"/>
</dbReference>
<evidence type="ECO:0000259" key="13">
    <source>
        <dbReference type="PROSITE" id="PS51843"/>
    </source>
</evidence>
<dbReference type="OrthoDB" id="6159439at2759"/>
<evidence type="ECO:0000256" key="10">
    <source>
        <dbReference type="ARBA" id="ARBA00023242"/>
    </source>
</evidence>
<dbReference type="InterPro" id="IPR001723">
    <property type="entry name" value="Nuclear_hrmn_rcpt"/>
</dbReference>
<evidence type="ECO:0000256" key="7">
    <source>
        <dbReference type="ARBA" id="ARBA00023125"/>
    </source>
</evidence>
<evidence type="ECO:0000256" key="11">
    <source>
        <dbReference type="RuleBase" id="RU004334"/>
    </source>
</evidence>
<dbReference type="Proteomes" id="UP000230233">
    <property type="component" value="Chromosome X"/>
</dbReference>
<keyword evidence="15" id="KW-1185">Reference proteome</keyword>
<dbReference type="SUPFAM" id="SSF48508">
    <property type="entry name" value="Nuclear receptor ligand-binding domain"/>
    <property type="match status" value="1"/>
</dbReference>
<reference evidence="15" key="1">
    <citation type="submission" date="2017-10" db="EMBL/GenBank/DDBJ databases">
        <title>Rapid genome shrinkage in a self-fertile nematode reveals novel sperm competition proteins.</title>
        <authorList>
            <person name="Yin D."/>
            <person name="Schwarz E.M."/>
            <person name="Thomas C.G."/>
            <person name="Felde R.L."/>
            <person name="Korf I.F."/>
            <person name="Cutter A.D."/>
            <person name="Schartner C.M."/>
            <person name="Ralston E.J."/>
            <person name="Meyer B.J."/>
            <person name="Haag E.S."/>
        </authorList>
    </citation>
    <scope>NUCLEOTIDE SEQUENCE [LARGE SCALE GENOMIC DNA]</scope>
    <source>
        <strain evidence="15">JU1422</strain>
    </source>
</reference>
<evidence type="ECO:0000256" key="9">
    <source>
        <dbReference type="ARBA" id="ARBA00023170"/>
    </source>
</evidence>
<comment type="similarity">
    <text evidence="2 11">Belongs to the nuclear hormone receptor family.</text>
</comment>
<dbReference type="FunFam" id="3.30.50.10:FF:000030">
    <property type="entry name" value="Nuclear Hormone Receptor family"/>
    <property type="match status" value="1"/>
</dbReference>
<keyword evidence="9 11" id="KW-0675">Receptor</keyword>
<keyword evidence="8 11" id="KW-0804">Transcription</keyword>
<dbReference type="InterPro" id="IPR001628">
    <property type="entry name" value="Znf_hrmn_rcpt"/>
</dbReference>
<comment type="subcellular location">
    <subcellularLocation>
        <location evidence="1 11">Nucleus</location>
    </subcellularLocation>
</comment>
<dbReference type="PROSITE" id="PS51030">
    <property type="entry name" value="NUCLEAR_REC_DBD_2"/>
    <property type="match status" value="1"/>
</dbReference>
<dbReference type="CDD" id="cd06157">
    <property type="entry name" value="NR_LBD"/>
    <property type="match status" value="1"/>
</dbReference>
<organism evidence="14 15">
    <name type="scientific">Caenorhabditis nigoni</name>
    <dbReference type="NCBI Taxonomy" id="1611254"/>
    <lineage>
        <taxon>Eukaryota</taxon>
        <taxon>Metazoa</taxon>
        <taxon>Ecdysozoa</taxon>
        <taxon>Nematoda</taxon>
        <taxon>Chromadorea</taxon>
        <taxon>Rhabditida</taxon>
        <taxon>Rhabditina</taxon>
        <taxon>Rhabditomorpha</taxon>
        <taxon>Rhabditoidea</taxon>
        <taxon>Rhabditidae</taxon>
        <taxon>Peloderinae</taxon>
        <taxon>Caenorhabditis</taxon>
    </lineage>
</organism>
<gene>
    <name evidence="14" type="primary">Cni-nhr-17</name>
    <name evidence="14" type="synonym">Cnig_chr_X.g25045</name>
    <name evidence="14" type="ORF">B9Z55_025045</name>
</gene>
<dbReference type="InterPro" id="IPR035500">
    <property type="entry name" value="NHR-like_dom_sf"/>
</dbReference>
<evidence type="ECO:0000256" key="6">
    <source>
        <dbReference type="ARBA" id="ARBA00023015"/>
    </source>
</evidence>
<dbReference type="GO" id="GO:0003700">
    <property type="term" value="F:DNA-binding transcription factor activity"/>
    <property type="evidence" value="ECO:0007669"/>
    <property type="project" value="InterPro"/>
</dbReference>
<evidence type="ECO:0000256" key="3">
    <source>
        <dbReference type="ARBA" id="ARBA00022723"/>
    </source>
</evidence>
<keyword evidence="6 11" id="KW-0805">Transcription regulation</keyword>
<dbReference type="SMART" id="SM00399">
    <property type="entry name" value="ZnF_C4"/>
    <property type="match status" value="1"/>
</dbReference>
<keyword evidence="3 11" id="KW-0479">Metal-binding</keyword>
<evidence type="ECO:0000313" key="14">
    <source>
        <dbReference type="EMBL" id="PIC19522.1"/>
    </source>
</evidence>
<keyword evidence="4 11" id="KW-0863">Zinc-finger</keyword>
<dbReference type="FunFam" id="1.10.565.10:FF:000062">
    <property type="entry name" value="Nuclear Hormone Receptor family"/>
    <property type="match status" value="1"/>
</dbReference>
<dbReference type="Gene3D" id="1.10.565.10">
    <property type="entry name" value="Retinoid X Receptor"/>
    <property type="match status" value="1"/>
</dbReference>
<keyword evidence="10 11" id="KW-0539">Nucleus</keyword>
<dbReference type="PANTHER" id="PTHR24083">
    <property type="entry name" value="NUCLEAR HORMONE RECEPTOR"/>
    <property type="match status" value="1"/>
</dbReference>
<dbReference type="GO" id="GO:0008270">
    <property type="term" value="F:zinc ion binding"/>
    <property type="evidence" value="ECO:0007669"/>
    <property type="project" value="UniProtKB-KW"/>
</dbReference>
<dbReference type="CDD" id="cd06960">
    <property type="entry name" value="NR_DBD_HNF4A"/>
    <property type="match status" value="1"/>
</dbReference>
<proteinExistence type="inferred from homology"/>
<evidence type="ECO:0000256" key="5">
    <source>
        <dbReference type="ARBA" id="ARBA00022833"/>
    </source>
</evidence>
<comment type="caution">
    <text evidence="14">The sequence shown here is derived from an EMBL/GenBank/DDBJ whole genome shotgun (WGS) entry which is preliminary data.</text>
</comment>
<dbReference type="STRING" id="1611254.A0A2G5SX04"/>
<feature type="domain" description="NR LBD" evidence="13">
    <location>
        <begin position="161"/>
        <end position="405"/>
    </location>
</feature>
<dbReference type="Pfam" id="PF00105">
    <property type="entry name" value="zf-C4"/>
    <property type="match status" value="1"/>
</dbReference>
<dbReference type="Gene3D" id="3.30.50.10">
    <property type="entry name" value="Erythroid Transcription Factor GATA-1, subunit A"/>
    <property type="match status" value="1"/>
</dbReference>
<dbReference type="PROSITE" id="PS51843">
    <property type="entry name" value="NR_LBD"/>
    <property type="match status" value="1"/>
</dbReference>
<dbReference type="SMART" id="SM00430">
    <property type="entry name" value="HOLI"/>
    <property type="match status" value="1"/>
</dbReference>
<dbReference type="InterPro" id="IPR049636">
    <property type="entry name" value="HNF4-like_DBD"/>
</dbReference>
<evidence type="ECO:0000256" key="8">
    <source>
        <dbReference type="ARBA" id="ARBA00023163"/>
    </source>
</evidence>
<dbReference type="PRINTS" id="PR00047">
    <property type="entry name" value="STROIDFINGER"/>
</dbReference>
<evidence type="ECO:0008006" key="16">
    <source>
        <dbReference type="Google" id="ProtNLM"/>
    </source>
</evidence>
<evidence type="ECO:0000256" key="1">
    <source>
        <dbReference type="ARBA" id="ARBA00004123"/>
    </source>
</evidence>
<dbReference type="InterPro" id="IPR013088">
    <property type="entry name" value="Znf_NHR/GATA"/>
</dbReference>
<keyword evidence="5 11" id="KW-0862">Zinc</keyword>
<dbReference type="AlphaFoldDB" id="A0A2G5SX04"/>
<accession>A0A2G5SX04</accession>
<evidence type="ECO:0000256" key="4">
    <source>
        <dbReference type="ARBA" id="ARBA00022771"/>
    </source>
</evidence>
<dbReference type="GO" id="GO:0000978">
    <property type="term" value="F:RNA polymerase II cis-regulatory region sequence-specific DNA binding"/>
    <property type="evidence" value="ECO:0007669"/>
    <property type="project" value="InterPro"/>
</dbReference>
<dbReference type="EMBL" id="PDUG01000006">
    <property type="protein sequence ID" value="PIC19522.1"/>
    <property type="molecule type" value="Genomic_DNA"/>
</dbReference>
<name>A0A2G5SX04_9PELO</name>